<keyword evidence="4" id="KW-1185">Reference proteome</keyword>
<dbReference type="InterPro" id="IPR019430">
    <property type="entry name" value="7TM_GPCR_serpentine_rcpt_Srx"/>
</dbReference>
<feature type="transmembrane region" description="Helical" evidence="1">
    <location>
        <begin position="71"/>
        <end position="96"/>
    </location>
</feature>
<protein>
    <recommendedName>
        <fullName evidence="2">7TM GPCR serpentine receptor class x (Srx) domain-containing protein</fullName>
    </recommendedName>
</protein>
<reference evidence="3 4" key="1">
    <citation type="submission" date="2015-09" db="EMBL/GenBank/DDBJ databases">
        <title>Draft genome of the parasitic nematode Teladorsagia circumcincta isolate WARC Sus (inbred).</title>
        <authorList>
            <person name="Mitreva M."/>
        </authorList>
    </citation>
    <scope>NUCLEOTIDE SEQUENCE [LARGE SCALE GENOMIC DNA]</scope>
    <source>
        <strain evidence="3 4">S</strain>
    </source>
</reference>
<feature type="non-terminal residue" evidence="3">
    <location>
        <position position="1"/>
    </location>
</feature>
<dbReference type="Proteomes" id="UP000230423">
    <property type="component" value="Unassembled WGS sequence"/>
</dbReference>
<organism evidence="3 4">
    <name type="scientific">Teladorsagia circumcincta</name>
    <name type="common">Brown stomach worm</name>
    <name type="synonym">Ostertagia circumcincta</name>
    <dbReference type="NCBI Taxonomy" id="45464"/>
    <lineage>
        <taxon>Eukaryota</taxon>
        <taxon>Metazoa</taxon>
        <taxon>Ecdysozoa</taxon>
        <taxon>Nematoda</taxon>
        <taxon>Chromadorea</taxon>
        <taxon>Rhabditida</taxon>
        <taxon>Rhabditina</taxon>
        <taxon>Rhabditomorpha</taxon>
        <taxon>Strongyloidea</taxon>
        <taxon>Trichostrongylidae</taxon>
        <taxon>Teladorsagia</taxon>
    </lineage>
</organism>
<evidence type="ECO:0000259" key="2">
    <source>
        <dbReference type="Pfam" id="PF10328"/>
    </source>
</evidence>
<sequence>RLLFYDDALQHLKDVLEMDYDVLWNQPEFCLAFLKVGLSRQVTTRSAYAKFVISAEFIILLRHAHYLPSTAGMILGNFVGGTLYLGGVLTQVLASVNRLIASFSIHLYNRFCTLRNTTILIAICWIGTFSLAVAYSLNHIGYVFDEVYLVWAGDGQPQSADAFAYVGIMVYASTAAMFIMNVITFGKLLLVTRSNTVLSNTESTKRMKRNKVLLAQKVSQDSLYLVDMLFAQVLSGLLPYNWWTFLCLTFVWLSLNTIDGIVMIVFVKELSDPVRHQFQRILSSLLPSKKSQDQAFVTRKTRMMSVATVSNSLKS</sequence>
<evidence type="ECO:0000256" key="1">
    <source>
        <dbReference type="SAM" id="Phobius"/>
    </source>
</evidence>
<accession>A0A2G9U829</accession>
<dbReference type="Gene3D" id="1.20.1070.10">
    <property type="entry name" value="Rhodopsin 7-helix transmembrane proteins"/>
    <property type="match status" value="1"/>
</dbReference>
<keyword evidence="1" id="KW-0812">Transmembrane</keyword>
<dbReference type="AlphaFoldDB" id="A0A2G9U829"/>
<proteinExistence type="predicted"/>
<name>A0A2G9U829_TELCI</name>
<dbReference type="CDD" id="cd00637">
    <property type="entry name" value="7tm_classA_rhodopsin-like"/>
    <property type="match status" value="1"/>
</dbReference>
<keyword evidence="1" id="KW-0472">Membrane</keyword>
<feature type="domain" description="7TM GPCR serpentine receptor class x (Srx)" evidence="2">
    <location>
        <begin position="61"/>
        <end position="266"/>
    </location>
</feature>
<dbReference type="Pfam" id="PF10328">
    <property type="entry name" value="7TM_GPCR_Srx"/>
    <property type="match status" value="1"/>
</dbReference>
<dbReference type="OrthoDB" id="5845782at2759"/>
<dbReference type="EMBL" id="KZ348268">
    <property type="protein sequence ID" value="PIO66429.1"/>
    <property type="molecule type" value="Genomic_DNA"/>
</dbReference>
<dbReference type="PANTHER" id="PTHR23013">
    <property type="entry name" value="SERPENTINE RECEPTOR"/>
    <property type="match status" value="1"/>
</dbReference>
<feature type="transmembrane region" description="Helical" evidence="1">
    <location>
        <begin position="162"/>
        <end position="191"/>
    </location>
</feature>
<keyword evidence="1" id="KW-1133">Transmembrane helix</keyword>
<evidence type="ECO:0000313" key="4">
    <source>
        <dbReference type="Proteomes" id="UP000230423"/>
    </source>
</evidence>
<gene>
    <name evidence="3" type="ORF">TELCIR_11857</name>
</gene>
<evidence type="ECO:0000313" key="3">
    <source>
        <dbReference type="EMBL" id="PIO66429.1"/>
    </source>
</evidence>
<dbReference type="SUPFAM" id="SSF81321">
    <property type="entry name" value="Family A G protein-coupled receptor-like"/>
    <property type="match status" value="1"/>
</dbReference>
<feature type="transmembrane region" description="Helical" evidence="1">
    <location>
        <begin position="240"/>
        <end position="267"/>
    </location>
</feature>
<dbReference type="PANTHER" id="PTHR23013:SF27">
    <property type="entry name" value="G-PROTEIN COUPLED RECEPTORS FAMILY 1 PROFILE DOMAIN-CONTAINING PROTEIN"/>
    <property type="match status" value="1"/>
</dbReference>
<feature type="transmembrane region" description="Helical" evidence="1">
    <location>
        <begin position="117"/>
        <end position="142"/>
    </location>
</feature>